<gene>
    <name evidence="1" type="ORF">S01H1_61458</name>
</gene>
<accession>X0WU85</accession>
<organism evidence="1">
    <name type="scientific">marine sediment metagenome</name>
    <dbReference type="NCBI Taxonomy" id="412755"/>
    <lineage>
        <taxon>unclassified sequences</taxon>
        <taxon>metagenomes</taxon>
        <taxon>ecological metagenomes</taxon>
    </lineage>
</organism>
<proteinExistence type="predicted"/>
<protein>
    <submittedName>
        <fullName evidence="1">Uncharacterized protein</fullName>
    </submittedName>
</protein>
<dbReference type="EMBL" id="BARS01040296">
    <property type="protein sequence ID" value="GAG34210.1"/>
    <property type="molecule type" value="Genomic_DNA"/>
</dbReference>
<comment type="caution">
    <text evidence="1">The sequence shown here is derived from an EMBL/GenBank/DDBJ whole genome shotgun (WGS) entry which is preliminary data.</text>
</comment>
<name>X0WU85_9ZZZZ</name>
<reference evidence="1" key="1">
    <citation type="journal article" date="2014" name="Front. Microbiol.">
        <title>High frequency of phylogenetically diverse reductive dehalogenase-homologous genes in deep subseafloor sedimentary metagenomes.</title>
        <authorList>
            <person name="Kawai M."/>
            <person name="Futagami T."/>
            <person name="Toyoda A."/>
            <person name="Takaki Y."/>
            <person name="Nishi S."/>
            <person name="Hori S."/>
            <person name="Arai W."/>
            <person name="Tsubouchi T."/>
            <person name="Morono Y."/>
            <person name="Uchiyama I."/>
            <person name="Ito T."/>
            <person name="Fujiyama A."/>
            <person name="Inagaki F."/>
            <person name="Takami H."/>
        </authorList>
    </citation>
    <scope>NUCLEOTIDE SEQUENCE</scope>
    <source>
        <strain evidence="1">Expedition CK06-06</strain>
    </source>
</reference>
<evidence type="ECO:0000313" key="1">
    <source>
        <dbReference type="EMBL" id="GAG34210.1"/>
    </source>
</evidence>
<sequence>MSEKRKRFNARVLERYEFVDYIINHLKNILDLTIELSKIDNHLKFCHGFIKEKNKKLKIAIIGYGGSGKDLRDLPTPLQTELLPLVFKYWYRISKGDRNIPLLILGHSFDEVFLRKMRLLNDVVPDLRLIQFINVNRFSSIERRFNVYDEHCQKHLMEKPMIRNEVDDFHPSIVQYLKSGGALNGKKYHVLDCEVPAGEGTVKSEMIDILAL</sequence>
<dbReference type="AlphaFoldDB" id="X0WU85"/>
<feature type="non-terminal residue" evidence="1">
    <location>
        <position position="212"/>
    </location>
</feature>